<dbReference type="CDD" id="cd17521">
    <property type="entry name" value="RMtype1_S_Sau13435ORF2165P_TRD2-CR2_like"/>
    <property type="match status" value="1"/>
</dbReference>
<dbReference type="SUPFAM" id="SSF116734">
    <property type="entry name" value="DNA methylase specificity domain"/>
    <property type="match status" value="1"/>
</dbReference>
<evidence type="ECO:0000259" key="5">
    <source>
        <dbReference type="Pfam" id="PF01420"/>
    </source>
</evidence>
<name>A0ABT9VAR8_9BACL</name>
<evidence type="ECO:0000313" key="7">
    <source>
        <dbReference type="Proteomes" id="UP001231362"/>
    </source>
</evidence>
<keyword evidence="7" id="KW-1185">Reference proteome</keyword>
<comment type="caution">
    <text evidence="6">The sequence shown here is derived from an EMBL/GenBank/DDBJ whole genome shotgun (WGS) entry which is preliminary data.</text>
</comment>
<dbReference type="GO" id="GO:0004519">
    <property type="term" value="F:endonuclease activity"/>
    <property type="evidence" value="ECO:0007669"/>
    <property type="project" value="UniProtKB-KW"/>
</dbReference>
<dbReference type="PANTHER" id="PTHR43140:SF1">
    <property type="entry name" value="TYPE I RESTRICTION ENZYME ECOKI SPECIFICITY SUBUNIT"/>
    <property type="match status" value="1"/>
</dbReference>
<evidence type="ECO:0000256" key="1">
    <source>
        <dbReference type="ARBA" id="ARBA00010923"/>
    </source>
</evidence>
<evidence type="ECO:0000256" key="3">
    <source>
        <dbReference type="ARBA" id="ARBA00023125"/>
    </source>
</evidence>
<proteinExistence type="inferred from homology"/>
<dbReference type="InterPro" id="IPR044946">
    <property type="entry name" value="Restrct_endonuc_typeI_TRD_sf"/>
</dbReference>
<keyword evidence="6" id="KW-0255">Endonuclease</keyword>
<dbReference type="InterPro" id="IPR051212">
    <property type="entry name" value="Type-I_RE_S_subunit"/>
</dbReference>
<evidence type="ECO:0000256" key="2">
    <source>
        <dbReference type="ARBA" id="ARBA00022747"/>
    </source>
</evidence>
<protein>
    <submittedName>
        <fullName evidence="6">Restriction endonuclease S subunit</fullName>
    </submittedName>
</protein>
<dbReference type="Pfam" id="PF01420">
    <property type="entry name" value="Methylase_S"/>
    <property type="match status" value="1"/>
</dbReference>
<keyword evidence="6" id="KW-0540">Nuclease</keyword>
<dbReference type="Proteomes" id="UP001231362">
    <property type="component" value="Unassembled WGS sequence"/>
</dbReference>
<evidence type="ECO:0000256" key="4">
    <source>
        <dbReference type="ARBA" id="ARBA00038652"/>
    </source>
</evidence>
<comment type="similarity">
    <text evidence="1">Belongs to the type-I restriction system S methylase family.</text>
</comment>
<dbReference type="PANTHER" id="PTHR43140">
    <property type="entry name" value="TYPE-1 RESTRICTION ENZYME ECOKI SPECIFICITY PROTEIN"/>
    <property type="match status" value="1"/>
</dbReference>
<dbReference type="RefSeq" id="WP_307152460.1">
    <property type="nucleotide sequence ID" value="NZ_JAUSTU010000071.1"/>
</dbReference>
<keyword evidence="6" id="KW-0378">Hydrolase</keyword>
<keyword evidence="2" id="KW-0680">Restriction system</keyword>
<keyword evidence="3" id="KW-0238">DNA-binding</keyword>
<reference evidence="6 7" key="1">
    <citation type="submission" date="2023-07" db="EMBL/GenBank/DDBJ databases">
        <title>Genomic Encyclopedia of Type Strains, Phase IV (KMG-IV): sequencing the most valuable type-strain genomes for metagenomic binning, comparative biology and taxonomic classification.</title>
        <authorList>
            <person name="Goeker M."/>
        </authorList>
    </citation>
    <scope>NUCLEOTIDE SEQUENCE [LARGE SCALE GENOMIC DNA]</scope>
    <source>
        <strain evidence="6 7">DSM 23948</strain>
    </source>
</reference>
<evidence type="ECO:0000313" key="6">
    <source>
        <dbReference type="EMBL" id="MDQ0158043.1"/>
    </source>
</evidence>
<accession>A0ABT9VAR8</accession>
<comment type="subunit">
    <text evidence="4">The methyltransferase is composed of M and S polypeptides.</text>
</comment>
<gene>
    <name evidence="6" type="ORF">J2S07_004434</name>
</gene>
<dbReference type="InterPro" id="IPR000055">
    <property type="entry name" value="Restrct_endonuc_typeI_TRD"/>
</dbReference>
<organism evidence="6 7">
    <name type="scientific">Anoxybacillus andreesenii</name>
    <dbReference type="NCBI Taxonomy" id="1325932"/>
    <lineage>
        <taxon>Bacteria</taxon>
        <taxon>Bacillati</taxon>
        <taxon>Bacillota</taxon>
        <taxon>Bacilli</taxon>
        <taxon>Bacillales</taxon>
        <taxon>Anoxybacillaceae</taxon>
        <taxon>Anoxybacillus</taxon>
    </lineage>
</organism>
<dbReference type="Gene3D" id="3.90.220.20">
    <property type="entry name" value="DNA methylase specificity domains"/>
    <property type="match status" value="1"/>
</dbReference>
<sequence>MNYNNYNSSSINRVGKIPQNWKVVKWKYLSNEPMMYGANESAELDDRELPRYIRITDLDSYGNLKNDTFKSLPLDKAKGYMLNNGDILLARSGATVGKAYIHKGDLDACFAGYLIRYRPNQSKIIPKLVYYYTQTGLYADWIRENTIQATIQNVSAEKYANLSMPVPPLEEQGNIVYFLDKKTSEIDS</sequence>
<feature type="domain" description="Type I restriction modification DNA specificity" evidence="5">
    <location>
        <begin position="52"/>
        <end position="184"/>
    </location>
</feature>
<dbReference type="EMBL" id="JAUSTU010000071">
    <property type="protein sequence ID" value="MDQ0158043.1"/>
    <property type="molecule type" value="Genomic_DNA"/>
</dbReference>